<accession>A0ABS9X642</accession>
<dbReference type="PROSITE" id="PS50043">
    <property type="entry name" value="HTH_LUXR_2"/>
    <property type="match status" value="1"/>
</dbReference>
<comment type="caution">
    <text evidence="5">The sequence shown here is derived from an EMBL/GenBank/DDBJ whole genome shotgun (WGS) entry which is preliminary data.</text>
</comment>
<dbReference type="SUPFAM" id="SSF46894">
    <property type="entry name" value="C-terminal effector domain of the bipartite response regulators"/>
    <property type="match status" value="1"/>
</dbReference>
<dbReference type="RefSeq" id="WP_242288587.1">
    <property type="nucleotide sequence ID" value="NZ_JAKKSL010000006.1"/>
</dbReference>
<evidence type="ECO:0000313" key="6">
    <source>
        <dbReference type="Proteomes" id="UP001139646"/>
    </source>
</evidence>
<gene>
    <name evidence="5" type="ORF">L3081_22915</name>
</gene>
<dbReference type="InterPro" id="IPR005064">
    <property type="entry name" value="BUG"/>
</dbReference>
<proteinExistence type="inferred from homology"/>
<feature type="transmembrane region" description="Helical" evidence="3">
    <location>
        <begin position="352"/>
        <end position="370"/>
    </location>
</feature>
<dbReference type="InterPro" id="IPR000792">
    <property type="entry name" value="Tscrpt_reg_LuxR_C"/>
</dbReference>
<evidence type="ECO:0000259" key="4">
    <source>
        <dbReference type="PROSITE" id="PS50043"/>
    </source>
</evidence>
<dbReference type="Gene3D" id="3.40.190.150">
    <property type="entry name" value="Bordetella uptake gene, domain 1"/>
    <property type="match status" value="1"/>
</dbReference>
<reference evidence="5" key="1">
    <citation type="submission" date="2022-01" db="EMBL/GenBank/DDBJ databases">
        <title>Colwellia maritima, isolated from seawater.</title>
        <authorList>
            <person name="Kristyanto S."/>
            <person name="Jung J."/>
            <person name="Jeon C.O."/>
        </authorList>
    </citation>
    <scope>NUCLEOTIDE SEQUENCE</scope>
    <source>
        <strain evidence="5">MSW7</strain>
    </source>
</reference>
<evidence type="ECO:0000256" key="3">
    <source>
        <dbReference type="SAM" id="Phobius"/>
    </source>
</evidence>
<evidence type="ECO:0000256" key="1">
    <source>
        <dbReference type="ARBA" id="ARBA00006987"/>
    </source>
</evidence>
<dbReference type="SMART" id="SM00421">
    <property type="entry name" value="HTH_LUXR"/>
    <property type="match status" value="1"/>
</dbReference>
<dbReference type="PANTHER" id="PTHR42928:SF3">
    <property type="entry name" value="UPF0065 PROTEIN YFLP"/>
    <property type="match status" value="1"/>
</dbReference>
<evidence type="ECO:0000313" key="5">
    <source>
        <dbReference type="EMBL" id="MCI2285708.1"/>
    </source>
</evidence>
<keyword evidence="2" id="KW-0175">Coiled coil</keyword>
<dbReference type="InterPro" id="IPR016032">
    <property type="entry name" value="Sig_transdc_resp-reg_C-effctor"/>
</dbReference>
<sequence length="480" mass="53548">MLKNLIFLIIIIFSWYSISTTHALSEKTEKTEKTETIEHLTIYVPGAENGGYDYTANALNDVLLQSGLVKKIDIVHLVGVGGVLALTHFIHNVFTEEYAILLGGRSMMGAALYNNSSVSILQTTPLACLIGKPLAIAVEKNSPIENINDLLEGISTDTLMIKWIGGSAGAVDNVFLKDLFVEMGLDVEELNYHPVPGGGQAVAKQLISGNYTAAISTLDEFSQAISDKEIRIIALTSKEVIEGLDIPTLTSVGINIAMNDWHGVFISTKTSESKKHILSELFENLSKNSMWQKIIKDSHWQNKYIDDDKFLDFLNSEQALLSSKFTAKKTDSVAKNSFDKQTKNLLRNPYRWASYIAIVCVILLIMILIIKAKNKNREEKLQHNLKKIEEENRQNKEKLAEKVNGLSKHIEHEFAKWGLTPTEKEIALMLLKGLTFKEIAEVRSKSERTVRQQAGAIYAKSSLSNRSDLAAYFLEDLMAP</sequence>
<dbReference type="Gene3D" id="3.40.190.10">
    <property type="entry name" value="Periplasmic binding protein-like II"/>
    <property type="match status" value="1"/>
</dbReference>
<dbReference type="InterPro" id="IPR036388">
    <property type="entry name" value="WH-like_DNA-bd_sf"/>
</dbReference>
<dbReference type="PANTHER" id="PTHR42928">
    <property type="entry name" value="TRICARBOXYLATE-BINDING PROTEIN"/>
    <property type="match status" value="1"/>
</dbReference>
<dbReference type="Gene3D" id="1.10.10.10">
    <property type="entry name" value="Winged helix-like DNA-binding domain superfamily/Winged helix DNA-binding domain"/>
    <property type="match status" value="1"/>
</dbReference>
<dbReference type="InterPro" id="IPR042100">
    <property type="entry name" value="Bug_dom1"/>
</dbReference>
<feature type="domain" description="HTH luxR-type" evidence="4">
    <location>
        <begin position="412"/>
        <end position="477"/>
    </location>
</feature>
<dbReference type="Proteomes" id="UP001139646">
    <property type="component" value="Unassembled WGS sequence"/>
</dbReference>
<feature type="coiled-coil region" evidence="2">
    <location>
        <begin position="371"/>
        <end position="405"/>
    </location>
</feature>
<dbReference type="Pfam" id="PF03401">
    <property type="entry name" value="TctC"/>
    <property type="match status" value="1"/>
</dbReference>
<dbReference type="EMBL" id="JAKKSL010000006">
    <property type="protein sequence ID" value="MCI2285708.1"/>
    <property type="molecule type" value="Genomic_DNA"/>
</dbReference>
<keyword evidence="3" id="KW-1133">Transmembrane helix</keyword>
<protein>
    <submittedName>
        <fullName evidence="5">LuxR family transcriptional regulator</fullName>
    </submittedName>
</protein>
<organism evidence="5 6">
    <name type="scientific">Colwellia maritima</name>
    <dbReference type="NCBI Taxonomy" id="2912588"/>
    <lineage>
        <taxon>Bacteria</taxon>
        <taxon>Pseudomonadati</taxon>
        <taxon>Pseudomonadota</taxon>
        <taxon>Gammaproteobacteria</taxon>
        <taxon>Alteromonadales</taxon>
        <taxon>Colwelliaceae</taxon>
        <taxon>Colwellia</taxon>
    </lineage>
</organism>
<name>A0ABS9X642_9GAMM</name>
<evidence type="ECO:0000256" key="2">
    <source>
        <dbReference type="SAM" id="Coils"/>
    </source>
</evidence>
<keyword evidence="3" id="KW-0472">Membrane</keyword>
<dbReference type="Pfam" id="PF00196">
    <property type="entry name" value="GerE"/>
    <property type="match status" value="1"/>
</dbReference>
<comment type="similarity">
    <text evidence="1">Belongs to the UPF0065 (bug) family.</text>
</comment>
<keyword evidence="3" id="KW-0812">Transmembrane</keyword>
<keyword evidence="6" id="KW-1185">Reference proteome</keyword>
<dbReference type="CDD" id="cd06170">
    <property type="entry name" value="LuxR_C_like"/>
    <property type="match status" value="1"/>
</dbReference>